<dbReference type="InterPro" id="IPR019652">
    <property type="entry name" value="DUF2509"/>
</dbReference>
<dbReference type="OrthoDB" id="7059963at2"/>
<name>A0A2N5DTC6_9GAMM</name>
<keyword evidence="1" id="KW-0812">Transmembrane</keyword>
<dbReference type="AlphaFoldDB" id="A0A2N5DTC6"/>
<keyword evidence="1" id="KW-1133">Transmembrane helix</keyword>
<evidence type="ECO:0000256" key="1">
    <source>
        <dbReference type="SAM" id="Phobius"/>
    </source>
</evidence>
<protein>
    <submittedName>
        <fullName evidence="2">DUF2509 domain-containing protein</fullName>
    </submittedName>
</protein>
<evidence type="ECO:0000313" key="3">
    <source>
        <dbReference type="Proteomes" id="UP000234503"/>
    </source>
</evidence>
<dbReference type="Proteomes" id="UP000234503">
    <property type="component" value="Unassembled WGS sequence"/>
</dbReference>
<keyword evidence="1" id="KW-0472">Membrane</keyword>
<dbReference type="RefSeq" id="WP_101826909.1">
    <property type="nucleotide sequence ID" value="NZ_PJZH01000042.1"/>
</dbReference>
<comment type="caution">
    <text evidence="2">The sequence shown here is derived from an EMBL/GenBank/DDBJ whole genome shotgun (WGS) entry which is preliminary data.</text>
</comment>
<keyword evidence="3" id="KW-1185">Reference proteome</keyword>
<dbReference type="Pfam" id="PF10713">
    <property type="entry name" value="DUF2509"/>
    <property type="match status" value="1"/>
</dbReference>
<dbReference type="EMBL" id="PJZH01000042">
    <property type="protein sequence ID" value="PLR29668.1"/>
    <property type="molecule type" value="Genomic_DNA"/>
</dbReference>
<accession>A0A2N5DTC6</accession>
<reference evidence="2 3" key="1">
    <citation type="submission" date="2017-12" db="EMBL/GenBank/DDBJ databases">
        <title>Characterization of six clinical isolates of Enterochimera gen. nov., a novel genus of the Yersiniaciae family and the three species Enterochimera arupensis sp. nov., Enterochimera coloradensis sp. nov, and Enterochimera californica sp. nov.</title>
        <authorList>
            <person name="Rossi A."/>
            <person name="Fisher M."/>
        </authorList>
    </citation>
    <scope>NUCLEOTIDE SEQUENCE [LARGE SCALE GENOMIC DNA]</scope>
    <source>
        <strain evidence="3">2016-Iso4</strain>
    </source>
</reference>
<evidence type="ECO:0000313" key="2">
    <source>
        <dbReference type="EMBL" id="PLR29668.1"/>
    </source>
</evidence>
<feature type="transmembrane region" description="Helical" evidence="1">
    <location>
        <begin position="15"/>
        <end position="34"/>
    </location>
</feature>
<organism evidence="2 3">
    <name type="scientific">Chimaeribacter coloradensis</name>
    <dbReference type="NCBI Taxonomy" id="2060068"/>
    <lineage>
        <taxon>Bacteria</taxon>
        <taxon>Pseudomonadati</taxon>
        <taxon>Pseudomonadota</taxon>
        <taxon>Gammaproteobacteria</taxon>
        <taxon>Enterobacterales</taxon>
        <taxon>Yersiniaceae</taxon>
        <taxon>Chimaeribacter</taxon>
    </lineage>
</organism>
<sequence length="156" mass="16413">MIPREAHLHQQRGNVVLLTLMGLMLLGLAGMAALHRQLDEAVRLTGETRGGLLAWNQAASALAWAGTVNWPPAGEGWQCQSFPPAGLRGCMKAASRPGGVLLRGEGIRADSTPLFLYQLAAAGREGGRGQPVPLAGGRLDFCPEKTPQACDGEPLP</sequence>
<gene>
    <name evidence="2" type="ORF">CYR32_20225</name>
</gene>
<proteinExistence type="predicted"/>